<feature type="signal peptide" evidence="5">
    <location>
        <begin position="1"/>
        <end position="21"/>
    </location>
</feature>
<feature type="binding site" evidence="4">
    <location>
        <position position="168"/>
    </location>
    <ligand>
        <name>molybdate</name>
        <dbReference type="ChEBI" id="CHEBI:36264"/>
    </ligand>
</feature>
<accession>A0A2U1T9G1</accession>
<dbReference type="Pfam" id="PF13531">
    <property type="entry name" value="SBP_bac_11"/>
    <property type="match status" value="1"/>
</dbReference>
<dbReference type="SUPFAM" id="SSF53850">
    <property type="entry name" value="Periplasmic binding protein-like II"/>
    <property type="match status" value="1"/>
</dbReference>
<dbReference type="RefSeq" id="WP_108431733.1">
    <property type="nucleotide sequence ID" value="NZ_CP026947.1"/>
</dbReference>
<dbReference type="PANTHER" id="PTHR30632:SF0">
    <property type="entry name" value="SULFATE-BINDING PROTEIN"/>
    <property type="match status" value="1"/>
</dbReference>
<evidence type="ECO:0000256" key="1">
    <source>
        <dbReference type="ARBA" id="ARBA00009175"/>
    </source>
</evidence>
<comment type="similarity">
    <text evidence="1">Belongs to the bacterial solute-binding protein ModA family.</text>
</comment>
<evidence type="ECO:0000256" key="5">
    <source>
        <dbReference type="SAM" id="SignalP"/>
    </source>
</evidence>
<dbReference type="PANTHER" id="PTHR30632">
    <property type="entry name" value="MOLYBDATE-BINDING PERIPLASMIC PROTEIN"/>
    <property type="match status" value="1"/>
</dbReference>
<organism evidence="6 7">
    <name type="scientific">Corynebacterium yudongzhengii</name>
    <dbReference type="NCBI Taxonomy" id="2080740"/>
    <lineage>
        <taxon>Bacteria</taxon>
        <taxon>Bacillati</taxon>
        <taxon>Actinomycetota</taxon>
        <taxon>Actinomycetes</taxon>
        <taxon>Mycobacteriales</taxon>
        <taxon>Corynebacteriaceae</taxon>
        <taxon>Corynebacterium</taxon>
    </lineage>
</organism>
<dbReference type="AlphaFoldDB" id="A0A2U1T9G1"/>
<keyword evidence="7" id="KW-1185">Reference proteome</keyword>
<dbReference type="PROSITE" id="PS51257">
    <property type="entry name" value="PROKAR_LIPOPROTEIN"/>
    <property type="match status" value="1"/>
</dbReference>
<dbReference type="InterPro" id="IPR050682">
    <property type="entry name" value="ModA/WtpA"/>
</dbReference>
<evidence type="ECO:0000256" key="2">
    <source>
        <dbReference type="ARBA" id="ARBA00022723"/>
    </source>
</evidence>
<dbReference type="Proteomes" id="UP000244989">
    <property type="component" value="Unassembled WGS sequence"/>
</dbReference>
<proteinExistence type="inferred from homology"/>
<keyword evidence="4" id="KW-0500">Molybdenum</keyword>
<dbReference type="PIRSF" id="PIRSF004846">
    <property type="entry name" value="ModA"/>
    <property type="match status" value="1"/>
</dbReference>
<evidence type="ECO:0000313" key="7">
    <source>
        <dbReference type="Proteomes" id="UP000244989"/>
    </source>
</evidence>
<dbReference type="GO" id="GO:0015689">
    <property type="term" value="P:molybdate ion transport"/>
    <property type="evidence" value="ECO:0007669"/>
    <property type="project" value="InterPro"/>
</dbReference>
<feature type="binding site" evidence="4">
    <location>
        <position position="66"/>
    </location>
    <ligand>
        <name>molybdate</name>
        <dbReference type="ChEBI" id="CHEBI:36264"/>
    </ligand>
</feature>
<dbReference type="EMBL" id="QEEZ01000002">
    <property type="protein sequence ID" value="PWC02622.1"/>
    <property type="molecule type" value="Genomic_DNA"/>
</dbReference>
<name>A0A2U1T9G1_9CORY</name>
<sequence length="253" mass="26280">MKRRVLAAVTALLTGAGALTACATGADENQLTLFAASSTRVLNEGLEELAADHEPAVNLEFNNDGSSGLVSQLAEGAPADILITADEATMETAVADGTVGKPRKFAYNELVMVVHPDAAGEITSITDATAEGVDLILCDAEVPCGRLSETLAEENDLDFSPVSLEHSVGDVLGKVVAGEADAGWVYRTDAHSAGDDVTIIDIPHAEEHPNTLYAAVVENSQNPEAAEKFLDLLTSEEVAGLLEDAGFHPAATN</sequence>
<feature type="binding site" evidence="4">
    <location>
        <position position="38"/>
    </location>
    <ligand>
        <name>molybdate</name>
        <dbReference type="ChEBI" id="CHEBI:36264"/>
    </ligand>
</feature>
<dbReference type="InterPro" id="IPR005950">
    <property type="entry name" value="ModA"/>
</dbReference>
<dbReference type="OrthoDB" id="9785015at2"/>
<keyword evidence="3 5" id="KW-0732">Signal</keyword>
<dbReference type="NCBIfam" id="TIGR01256">
    <property type="entry name" value="modA"/>
    <property type="match status" value="1"/>
</dbReference>
<keyword evidence="2 4" id="KW-0479">Metal-binding</keyword>
<gene>
    <name evidence="6" type="primary">modA</name>
    <name evidence="6" type="ORF">DF222_01365</name>
</gene>
<evidence type="ECO:0000256" key="3">
    <source>
        <dbReference type="ARBA" id="ARBA00022729"/>
    </source>
</evidence>
<comment type="caution">
    <text evidence="6">The sequence shown here is derived from an EMBL/GenBank/DDBJ whole genome shotgun (WGS) entry which is preliminary data.</text>
</comment>
<feature type="binding site" evidence="4">
    <location>
        <position position="186"/>
    </location>
    <ligand>
        <name>molybdate</name>
        <dbReference type="ChEBI" id="CHEBI:36264"/>
    </ligand>
</feature>
<protein>
    <submittedName>
        <fullName evidence="6">Molybdate ABC transporter substrate-binding protein</fullName>
    </submittedName>
</protein>
<dbReference type="KEGG" id="cyz:C3B44_06895"/>
<evidence type="ECO:0000256" key="4">
    <source>
        <dbReference type="PIRSR" id="PIRSR004846-1"/>
    </source>
</evidence>
<evidence type="ECO:0000313" key="6">
    <source>
        <dbReference type="EMBL" id="PWC02622.1"/>
    </source>
</evidence>
<feature type="chain" id="PRO_5039531963" evidence="5">
    <location>
        <begin position="22"/>
        <end position="253"/>
    </location>
</feature>
<dbReference type="Gene3D" id="3.40.190.10">
    <property type="entry name" value="Periplasmic binding protein-like II"/>
    <property type="match status" value="2"/>
</dbReference>
<dbReference type="GO" id="GO:0030973">
    <property type="term" value="F:molybdate ion binding"/>
    <property type="evidence" value="ECO:0007669"/>
    <property type="project" value="TreeGrafter"/>
</dbReference>
<reference evidence="7" key="1">
    <citation type="submission" date="2018-04" db="EMBL/GenBank/DDBJ databases">
        <authorList>
            <person name="Liu S."/>
            <person name="Wang Z."/>
            <person name="Li J."/>
        </authorList>
    </citation>
    <scope>NUCLEOTIDE SEQUENCE [LARGE SCALE GENOMIC DNA]</scope>
    <source>
        <strain evidence="7">2189</strain>
    </source>
</reference>
<dbReference type="GO" id="GO:0046872">
    <property type="term" value="F:metal ion binding"/>
    <property type="evidence" value="ECO:0007669"/>
    <property type="project" value="UniProtKB-KW"/>
</dbReference>